<evidence type="ECO:0000256" key="3">
    <source>
        <dbReference type="SAM" id="SignalP"/>
    </source>
</evidence>
<sequence length="279" mass="28860">MHRPPSAIPAFLLWCALALATALAPASRARAAPSSGDFSLCQAATNRAEHTTFVPDQLLGAIAKVESGRADPADGSIHAWPWTINAEGVGHYYDSKQEAVAAARAFQAAGIRSIDVGCTQINLMFHPDAFASLELAFDPGTNALFAATFLTDLFHQTGSWPHAAAAYHSQTPNLGSDYQRKVLEVWAEPDDSAAGSGTPKPSRPHPAASSGMAFAAAASAPTAASSMPFSGRPLGGYGRIIRNGPITVPGAGGMGIVPGSLAAYRARPVALASMRMPPS</sequence>
<keyword evidence="6" id="KW-1185">Reference proteome</keyword>
<evidence type="ECO:0000256" key="1">
    <source>
        <dbReference type="ARBA" id="ARBA00009387"/>
    </source>
</evidence>
<dbReference type="Pfam" id="PF01464">
    <property type="entry name" value="SLT"/>
    <property type="match status" value="1"/>
</dbReference>
<reference evidence="5 6" key="1">
    <citation type="submission" date="2022-06" db="EMBL/GenBank/DDBJ databases">
        <title>Endosaccharibacter gen. nov., sp. nov., endophytic bacteria isolated from sugarcane.</title>
        <authorList>
            <person name="Pitiwittayakul N."/>
            <person name="Yukphan P."/>
            <person name="Charoenyingcharoen P."/>
            <person name="Tanasupawat S."/>
        </authorList>
    </citation>
    <scope>NUCLEOTIDE SEQUENCE [LARGE SCALE GENOMIC DNA]</scope>
    <source>
        <strain evidence="5 6">KSS8</strain>
    </source>
</reference>
<feature type="signal peptide" evidence="3">
    <location>
        <begin position="1"/>
        <end position="31"/>
    </location>
</feature>
<dbReference type="InterPro" id="IPR008258">
    <property type="entry name" value="Transglycosylase_SLT_dom_1"/>
</dbReference>
<accession>A0ABT1W5S7</accession>
<feature type="chain" id="PRO_5046349536" evidence="3">
    <location>
        <begin position="32"/>
        <end position="279"/>
    </location>
</feature>
<proteinExistence type="inferred from homology"/>
<evidence type="ECO:0000256" key="2">
    <source>
        <dbReference type="SAM" id="MobiDB-lite"/>
    </source>
</evidence>
<organism evidence="5 6">
    <name type="scientific">Endosaccharibacter trunci</name>
    <dbReference type="NCBI Taxonomy" id="2812733"/>
    <lineage>
        <taxon>Bacteria</taxon>
        <taxon>Pseudomonadati</taxon>
        <taxon>Pseudomonadota</taxon>
        <taxon>Alphaproteobacteria</taxon>
        <taxon>Acetobacterales</taxon>
        <taxon>Acetobacteraceae</taxon>
        <taxon>Endosaccharibacter</taxon>
    </lineage>
</organism>
<dbReference type="Proteomes" id="UP001524587">
    <property type="component" value="Unassembled WGS sequence"/>
</dbReference>
<evidence type="ECO:0000259" key="4">
    <source>
        <dbReference type="Pfam" id="PF01464"/>
    </source>
</evidence>
<dbReference type="RefSeq" id="WP_422863231.1">
    <property type="nucleotide sequence ID" value="NZ_JAMSKV010000003.1"/>
</dbReference>
<feature type="region of interest" description="Disordered" evidence="2">
    <location>
        <begin position="189"/>
        <end position="210"/>
    </location>
</feature>
<dbReference type="EMBL" id="JAMSKV010000003">
    <property type="protein sequence ID" value="MCQ8277770.1"/>
    <property type="molecule type" value="Genomic_DNA"/>
</dbReference>
<dbReference type="InterPro" id="IPR023346">
    <property type="entry name" value="Lysozyme-like_dom_sf"/>
</dbReference>
<evidence type="ECO:0000313" key="5">
    <source>
        <dbReference type="EMBL" id="MCQ8277770.1"/>
    </source>
</evidence>
<keyword evidence="3" id="KW-0732">Signal</keyword>
<dbReference type="SUPFAM" id="SSF53955">
    <property type="entry name" value="Lysozyme-like"/>
    <property type="match status" value="1"/>
</dbReference>
<feature type="domain" description="Transglycosylase SLT" evidence="4">
    <location>
        <begin position="47"/>
        <end position="169"/>
    </location>
</feature>
<name>A0ABT1W5S7_9PROT</name>
<comment type="similarity">
    <text evidence="1">Belongs to the virb1 family.</text>
</comment>
<gene>
    <name evidence="5" type="ORF">NFI95_04835</name>
</gene>
<protein>
    <submittedName>
        <fullName evidence="5">Transglycosylase SLT domain-containing protein</fullName>
    </submittedName>
</protein>
<comment type="caution">
    <text evidence="5">The sequence shown here is derived from an EMBL/GenBank/DDBJ whole genome shotgun (WGS) entry which is preliminary data.</text>
</comment>
<evidence type="ECO:0000313" key="6">
    <source>
        <dbReference type="Proteomes" id="UP001524587"/>
    </source>
</evidence>